<dbReference type="GO" id="GO:0016020">
    <property type="term" value="C:membrane"/>
    <property type="evidence" value="ECO:0007669"/>
    <property type="project" value="TreeGrafter"/>
</dbReference>
<sequence length="262" mass="28628">MRSSLHLLDVGPLEADVLMFLHGGGLSAHQWHPQLKALNGYRCLAPDLPEHGLSRALGPFELHDAVERVLHVLVQRSPGQRVHLIGSSLGGAVALQVLRVAPKLVQSVFITGTAAGLSRRTGQLTLAAAPLVNLIPKEWLLQASERQFRVPTADRAAFREDLRQALNIHTQHSLTRALMNLQLPISSNVRVLALVGSKETWTAKRAARHIARLMPQGQAVEVPQVGHLWNLEAPDLFTATVQAWVEGKPLPPPLRPLATDVE</sequence>
<dbReference type="InterPro" id="IPR000073">
    <property type="entry name" value="AB_hydrolase_1"/>
</dbReference>
<dbReference type="Pfam" id="PF12697">
    <property type="entry name" value="Abhydrolase_6"/>
    <property type="match status" value="1"/>
</dbReference>
<name>A0A2T3W3S1_9DEIO</name>
<organism evidence="2 3">
    <name type="scientific">Deinococcus arcticus</name>
    <dbReference type="NCBI Taxonomy" id="2136176"/>
    <lineage>
        <taxon>Bacteria</taxon>
        <taxon>Thermotogati</taxon>
        <taxon>Deinococcota</taxon>
        <taxon>Deinococci</taxon>
        <taxon>Deinococcales</taxon>
        <taxon>Deinococcaceae</taxon>
        <taxon>Deinococcus</taxon>
    </lineage>
</organism>
<dbReference type="Gene3D" id="3.40.50.1820">
    <property type="entry name" value="alpha/beta hydrolase"/>
    <property type="match status" value="1"/>
</dbReference>
<comment type="caution">
    <text evidence="2">The sequence shown here is derived from an EMBL/GenBank/DDBJ whole genome shotgun (WGS) entry which is preliminary data.</text>
</comment>
<evidence type="ECO:0000313" key="3">
    <source>
        <dbReference type="Proteomes" id="UP000240317"/>
    </source>
</evidence>
<dbReference type="PANTHER" id="PTHR43798">
    <property type="entry name" value="MONOACYLGLYCEROL LIPASE"/>
    <property type="match status" value="1"/>
</dbReference>
<dbReference type="AlphaFoldDB" id="A0A2T3W3S1"/>
<dbReference type="RefSeq" id="WP_107139391.1">
    <property type="nucleotide sequence ID" value="NZ_PYSV01000026.1"/>
</dbReference>
<gene>
    <name evidence="2" type="ORF">C8263_17310</name>
</gene>
<dbReference type="EMBL" id="PYSV01000026">
    <property type="protein sequence ID" value="PTA66546.1"/>
    <property type="molecule type" value="Genomic_DNA"/>
</dbReference>
<evidence type="ECO:0000259" key="1">
    <source>
        <dbReference type="Pfam" id="PF12697"/>
    </source>
</evidence>
<proteinExistence type="predicted"/>
<dbReference type="OrthoDB" id="9775557at2"/>
<dbReference type="SUPFAM" id="SSF53474">
    <property type="entry name" value="alpha/beta-Hydrolases"/>
    <property type="match status" value="1"/>
</dbReference>
<evidence type="ECO:0000313" key="2">
    <source>
        <dbReference type="EMBL" id="PTA66546.1"/>
    </source>
</evidence>
<reference evidence="2 3" key="1">
    <citation type="submission" date="2018-03" db="EMBL/GenBank/DDBJ databases">
        <title>Draft genome of Deinococcus sp. OD32.</title>
        <authorList>
            <person name="Wang X.-P."/>
            <person name="Du Z.-J."/>
        </authorList>
    </citation>
    <scope>NUCLEOTIDE SEQUENCE [LARGE SCALE GENOMIC DNA]</scope>
    <source>
        <strain evidence="2 3">OD32</strain>
    </source>
</reference>
<dbReference type="InterPro" id="IPR050266">
    <property type="entry name" value="AB_hydrolase_sf"/>
</dbReference>
<dbReference type="PANTHER" id="PTHR43798:SF33">
    <property type="entry name" value="HYDROLASE, PUTATIVE (AFU_ORTHOLOGUE AFUA_2G14860)-RELATED"/>
    <property type="match status" value="1"/>
</dbReference>
<feature type="domain" description="AB hydrolase-1" evidence="1">
    <location>
        <begin position="19"/>
        <end position="238"/>
    </location>
</feature>
<dbReference type="PRINTS" id="PR00111">
    <property type="entry name" value="ABHYDROLASE"/>
</dbReference>
<protein>
    <recommendedName>
        <fullName evidence="1">AB hydrolase-1 domain-containing protein</fullName>
    </recommendedName>
</protein>
<accession>A0A2T3W3S1</accession>
<dbReference type="InterPro" id="IPR029058">
    <property type="entry name" value="AB_hydrolase_fold"/>
</dbReference>
<keyword evidence="3" id="KW-1185">Reference proteome</keyword>
<dbReference type="Proteomes" id="UP000240317">
    <property type="component" value="Unassembled WGS sequence"/>
</dbReference>